<comment type="similarity">
    <text evidence="5">Belongs to the ligand-gated ion channel (TC 1.A.9) family.</text>
</comment>
<comment type="subcellular location">
    <subcellularLocation>
        <location evidence="1">Membrane</location>
        <topology evidence="1">Multi-pass membrane protein</topology>
    </subcellularLocation>
</comment>
<dbReference type="Pfam" id="PF02931">
    <property type="entry name" value="Neur_chan_LBD"/>
    <property type="match status" value="1"/>
</dbReference>
<evidence type="ECO:0000256" key="1">
    <source>
        <dbReference type="ARBA" id="ARBA00004141"/>
    </source>
</evidence>
<evidence type="ECO:0000256" key="2">
    <source>
        <dbReference type="ARBA" id="ARBA00022692"/>
    </source>
</evidence>
<dbReference type="GO" id="GO:0004888">
    <property type="term" value="F:transmembrane signaling receptor activity"/>
    <property type="evidence" value="ECO:0007669"/>
    <property type="project" value="InterPro"/>
</dbReference>
<feature type="transmembrane region" description="Helical" evidence="5">
    <location>
        <begin position="253"/>
        <end position="272"/>
    </location>
</feature>
<evidence type="ECO:0000259" key="6">
    <source>
        <dbReference type="Pfam" id="PF02931"/>
    </source>
</evidence>
<dbReference type="CDD" id="cd19051">
    <property type="entry name" value="LGIC_TM_cation"/>
    <property type="match status" value="1"/>
</dbReference>
<dbReference type="InterPro" id="IPR006029">
    <property type="entry name" value="Neurotrans-gated_channel_TM"/>
</dbReference>
<dbReference type="Gene3D" id="2.70.170.10">
    <property type="entry name" value="Neurotransmitter-gated ion-channel ligand-binding domain"/>
    <property type="match status" value="1"/>
</dbReference>
<keyword evidence="3 5" id="KW-1133">Transmembrane helix</keyword>
<evidence type="ECO:0000313" key="8">
    <source>
        <dbReference type="EMBL" id="CAG5131325.1"/>
    </source>
</evidence>
<dbReference type="EMBL" id="CAJHNH020004580">
    <property type="protein sequence ID" value="CAG5131325.1"/>
    <property type="molecule type" value="Genomic_DNA"/>
</dbReference>
<dbReference type="PROSITE" id="PS00236">
    <property type="entry name" value="NEUROTR_ION_CHANNEL"/>
    <property type="match status" value="1"/>
</dbReference>
<dbReference type="PRINTS" id="PR00252">
    <property type="entry name" value="NRIONCHANNEL"/>
</dbReference>
<keyword evidence="5" id="KW-0407">Ion channel</keyword>
<dbReference type="AlphaFoldDB" id="A0A8S3ZUW4"/>
<feature type="transmembrane region" description="Helical" evidence="5">
    <location>
        <begin position="284"/>
        <end position="308"/>
    </location>
</feature>
<keyword evidence="4 5" id="KW-0472">Membrane</keyword>
<dbReference type="Pfam" id="PF02932">
    <property type="entry name" value="Neur_chan_memb"/>
    <property type="match status" value="1"/>
</dbReference>
<feature type="domain" description="Neurotransmitter-gated ion-channel transmembrane" evidence="7">
    <location>
        <begin position="228"/>
        <end position="471"/>
    </location>
</feature>
<keyword evidence="5" id="KW-0813">Transport</keyword>
<dbReference type="InterPro" id="IPR038050">
    <property type="entry name" value="Neuro_actylchol_rec"/>
</dbReference>
<gene>
    <name evidence="8" type="ORF">CUNI_LOCUS16883</name>
</gene>
<dbReference type="InterPro" id="IPR006202">
    <property type="entry name" value="Neur_chan_lig-bd"/>
</dbReference>
<feature type="domain" description="Neurotransmitter-gated ion-channel ligand-binding" evidence="6">
    <location>
        <begin position="38"/>
        <end position="178"/>
    </location>
</feature>
<accession>A0A8S3ZUW4</accession>
<evidence type="ECO:0000256" key="4">
    <source>
        <dbReference type="ARBA" id="ARBA00023136"/>
    </source>
</evidence>
<sequence length="487" mass="55071">MAVVVFVSTVMIVSVLPASVPVLSHNLGHATEEDFLRLHKHLLQDYRQVADRHVRPLANQSASLEVSLDFSLTSIFDVDDVKQQISVMATVTVQWIDKNLVWNASDYGGINRMFLNQQQIWSPEVYAESGDNSVILFTLPTQHAVRSDGRVTFTSVGNVQSPCSLDLTCFPYDTQTCTKSRSLVKNGEWAVVSTDSNISSRGEGDDECRTVEAIVRMKRRSTYYIINILVPAIAIDILSLLTFGVPVESGERLAYALTILLSLSVYITYIGSIMPMYSVNMPNIFYLLLGLFLMSSLCVVLTVLIIALRWSQVVSIKDHEKTISIFGARFKIRRTRENNGRVLRCFSCSVQSCQKKSSLTPEMQTISGPGHRELCELENRNIYTVNRQESDHGSQRSFAFRLASDDLVGARTKTPMEEKDHLKAMEDRENMNFWDKSERLHQDQTTDPDILFICNRLNLYSFLVLALAFLALLTFSFVQFHHQIVPD</sequence>
<proteinExistence type="inferred from homology"/>
<feature type="signal peptide" evidence="5">
    <location>
        <begin position="1"/>
        <end position="17"/>
    </location>
</feature>
<dbReference type="InterPro" id="IPR036719">
    <property type="entry name" value="Neuro-gated_channel_TM_sf"/>
</dbReference>
<dbReference type="InterPro" id="IPR018000">
    <property type="entry name" value="Neurotransmitter_ion_chnl_CS"/>
</dbReference>
<protein>
    <submittedName>
        <fullName evidence="8">Uncharacterized protein</fullName>
    </submittedName>
</protein>
<reference evidence="8" key="1">
    <citation type="submission" date="2021-04" db="EMBL/GenBank/DDBJ databases">
        <authorList>
            <consortium name="Molecular Ecology Group"/>
        </authorList>
    </citation>
    <scope>NUCLEOTIDE SEQUENCE</scope>
</reference>
<evidence type="ECO:0000313" key="9">
    <source>
        <dbReference type="Proteomes" id="UP000678393"/>
    </source>
</evidence>
<evidence type="ECO:0000256" key="5">
    <source>
        <dbReference type="RuleBase" id="RU000687"/>
    </source>
</evidence>
<dbReference type="SUPFAM" id="SSF90112">
    <property type="entry name" value="Neurotransmitter-gated ion-channel transmembrane pore"/>
    <property type="match status" value="1"/>
</dbReference>
<evidence type="ECO:0000256" key="3">
    <source>
        <dbReference type="ARBA" id="ARBA00022989"/>
    </source>
</evidence>
<organism evidence="8 9">
    <name type="scientific">Candidula unifasciata</name>
    <dbReference type="NCBI Taxonomy" id="100452"/>
    <lineage>
        <taxon>Eukaryota</taxon>
        <taxon>Metazoa</taxon>
        <taxon>Spiralia</taxon>
        <taxon>Lophotrochozoa</taxon>
        <taxon>Mollusca</taxon>
        <taxon>Gastropoda</taxon>
        <taxon>Heterobranchia</taxon>
        <taxon>Euthyneura</taxon>
        <taxon>Panpulmonata</taxon>
        <taxon>Eupulmonata</taxon>
        <taxon>Stylommatophora</taxon>
        <taxon>Helicina</taxon>
        <taxon>Helicoidea</taxon>
        <taxon>Geomitridae</taxon>
        <taxon>Candidula</taxon>
    </lineage>
</organism>
<feature type="transmembrane region" description="Helical" evidence="5">
    <location>
        <begin position="459"/>
        <end position="480"/>
    </location>
</feature>
<keyword evidence="2 5" id="KW-0812">Transmembrane</keyword>
<dbReference type="PANTHER" id="PTHR18945">
    <property type="entry name" value="NEUROTRANSMITTER GATED ION CHANNEL"/>
    <property type="match status" value="1"/>
</dbReference>
<dbReference type="SUPFAM" id="SSF63712">
    <property type="entry name" value="Nicotinic receptor ligand binding domain-like"/>
    <property type="match status" value="1"/>
</dbReference>
<dbReference type="GO" id="GO:0005230">
    <property type="term" value="F:extracellular ligand-gated monoatomic ion channel activity"/>
    <property type="evidence" value="ECO:0007669"/>
    <property type="project" value="InterPro"/>
</dbReference>
<dbReference type="OrthoDB" id="6086659at2759"/>
<dbReference type="GO" id="GO:0016020">
    <property type="term" value="C:membrane"/>
    <property type="evidence" value="ECO:0007669"/>
    <property type="project" value="UniProtKB-SubCell"/>
</dbReference>
<dbReference type="Proteomes" id="UP000678393">
    <property type="component" value="Unassembled WGS sequence"/>
</dbReference>
<feature type="chain" id="PRO_5035965099" evidence="5">
    <location>
        <begin position="18"/>
        <end position="487"/>
    </location>
</feature>
<comment type="caution">
    <text evidence="8">The sequence shown here is derived from an EMBL/GenBank/DDBJ whole genome shotgun (WGS) entry which is preliminary data.</text>
</comment>
<dbReference type="CDD" id="cd18989">
    <property type="entry name" value="LGIC_ECD_cation"/>
    <property type="match status" value="1"/>
</dbReference>
<dbReference type="InterPro" id="IPR006201">
    <property type="entry name" value="Neur_channel"/>
</dbReference>
<dbReference type="Gene3D" id="1.20.58.390">
    <property type="entry name" value="Neurotransmitter-gated ion-channel transmembrane domain"/>
    <property type="match status" value="1"/>
</dbReference>
<feature type="transmembrane region" description="Helical" evidence="5">
    <location>
        <begin position="223"/>
        <end position="241"/>
    </location>
</feature>
<dbReference type="InterPro" id="IPR036734">
    <property type="entry name" value="Neur_chan_lig-bd_sf"/>
</dbReference>
<keyword evidence="5" id="KW-0732">Signal</keyword>
<keyword evidence="9" id="KW-1185">Reference proteome</keyword>
<name>A0A8S3ZUW4_9EUPU</name>
<keyword evidence="5" id="KW-0406">Ion transport</keyword>
<evidence type="ECO:0000259" key="7">
    <source>
        <dbReference type="Pfam" id="PF02932"/>
    </source>
</evidence>